<evidence type="ECO:0000313" key="8">
    <source>
        <dbReference type="Proteomes" id="UP000515152"/>
    </source>
</evidence>
<accession>A0A6P3W044</accession>
<comment type="similarity">
    <text evidence="1">Belongs to the ADP-ribosyl cyclase family.</text>
</comment>
<dbReference type="AlphaFoldDB" id="A0A6P3W044"/>
<evidence type="ECO:0000256" key="5">
    <source>
        <dbReference type="ARBA" id="ARBA00023027"/>
    </source>
</evidence>
<evidence type="ECO:0000256" key="1">
    <source>
        <dbReference type="ARBA" id="ARBA00005406"/>
    </source>
</evidence>
<proteinExistence type="inferred from homology"/>
<reference evidence="9" key="1">
    <citation type="submission" date="2025-08" db="UniProtKB">
        <authorList>
            <consortium name="RefSeq"/>
        </authorList>
    </citation>
    <scope>IDENTIFICATION</scope>
</reference>
<organism evidence="8 9">
    <name type="scientific">Clupea harengus</name>
    <name type="common">Atlantic herring</name>
    <dbReference type="NCBI Taxonomy" id="7950"/>
    <lineage>
        <taxon>Eukaryota</taxon>
        <taxon>Metazoa</taxon>
        <taxon>Chordata</taxon>
        <taxon>Craniata</taxon>
        <taxon>Vertebrata</taxon>
        <taxon>Euteleostomi</taxon>
        <taxon>Actinopterygii</taxon>
        <taxon>Neopterygii</taxon>
        <taxon>Teleostei</taxon>
        <taxon>Clupei</taxon>
        <taxon>Clupeiformes</taxon>
        <taxon>Clupeoidei</taxon>
        <taxon>Clupeidae</taxon>
        <taxon>Clupea</taxon>
    </lineage>
</organism>
<gene>
    <name evidence="9" type="primary">LOC105902690</name>
</gene>
<sequence length="277" mass="31698">MTLGLVIVLFLLGELNAELGTTPNLKHIVIGRCYNYITLISPSSRYNCEGIWREFEEAVVRRTPCSVRVKDYKRMFQATPQTLPCDKLLFWSKTHDLVHSYSAATRRFWTLEDTLVGYMFNDLIWCGMEERDRGFNFSACPEWSECVNHPVYSLWKKASQNFAEAACGNITVILNGSLKDAFNRKSMFGGVELDSLNPRMVTHVNIKVVTNLEGPYIESCTQGSIVDLIKILHTRGFHWTCTDNDLTLMILQCMKNPKQYSCLTCSDSLLNRKRPVL</sequence>
<dbReference type="PANTHER" id="PTHR10912">
    <property type="entry name" value="ADP-RIBOSYL CYCLASE"/>
    <property type="match status" value="1"/>
</dbReference>
<dbReference type="GO" id="GO:0030890">
    <property type="term" value="P:positive regulation of B cell proliferation"/>
    <property type="evidence" value="ECO:0007669"/>
    <property type="project" value="TreeGrafter"/>
</dbReference>
<dbReference type="GO" id="GO:0016740">
    <property type="term" value="F:transferase activity"/>
    <property type="evidence" value="ECO:0007669"/>
    <property type="project" value="UniProtKB-KW"/>
</dbReference>
<dbReference type="PANTHER" id="PTHR10912:SF8">
    <property type="entry name" value="ADP-RIBOSYL CYCLASE_CYCLIC ADP-RIBOSE HYDROLASE"/>
    <property type="match status" value="1"/>
</dbReference>
<dbReference type="SUPFAM" id="SSF52309">
    <property type="entry name" value="N-(deoxy)ribosyltransferase-like"/>
    <property type="match status" value="1"/>
</dbReference>
<evidence type="ECO:0000256" key="2">
    <source>
        <dbReference type="ARBA" id="ARBA00011982"/>
    </source>
</evidence>
<keyword evidence="7" id="KW-0732">Signal</keyword>
<evidence type="ECO:0000256" key="4">
    <source>
        <dbReference type="ARBA" id="ARBA00022801"/>
    </source>
</evidence>
<dbReference type="GO" id="GO:0016849">
    <property type="term" value="F:phosphorus-oxygen lyase activity"/>
    <property type="evidence" value="ECO:0007669"/>
    <property type="project" value="TreeGrafter"/>
</dbReference>
<evidence type="ECO:0000256" key="7">
    <source>
        <dbReference type="SAM" id="SignalP"/>
    </source>
</evidence>
<dbReference type="OrthoDB" id="9944984at2759"/>
<dbReference type="RefSeq" id="XP_012685794.2">
    <property type="nucleotide sequence ID" value="XM_012830340.3"/>
</dbReference>
<dbReference type="InterPro" id="IPR003193">
    <property type="entry name" value="ADP-ribosyl_cyclase"/>
</dbReference>
<keyword evidence="4 9" id="KW-0378">Hydrolase</keyword>
<keyword evidence="3" id="KW-0808">Transferase</keyword>
<dbReference type="GO" id="GO:0005886">
    <property type="term" value="C:plasma membrane"/>
    <property type="evidence" value="ECO:0007669"/>
    <property type="project" value="TreeGrafter"/>
</dbReference>
<dbReference type="GO" id="GO:0061809">
    <property type="term" value="F:NAD+ nucleosidase activity, cyclic ADP-ribose generating"/>
    <property type="evidence" value="ECO:0007669"/>
    <property type="project" value="UniProtKB-EC"/>
</dbReference>
<dbReference type="GeneID" id="105902690"/>
<feature type="signal peptide" evidence="7">
    <location>
        <begin position="1"/>
        <end position="17"/>
    </location>
</feature>
<protein>
    <recommendedName>
        <fullName evidence="2">ADP-ribosyl cyclase/cyclic ADP-ribose hydrolase</fullName>
        <ecNumber evidence="2">3.2.2.6</ecNumber>
    </recommendedName>
</protein>
<dbReference type="KEGG" id="char:105902690"/>
<dbReference type="CDD" id="cd04759">
    <property type="entry name" value="Rib_hydrolase"/>
    <property type="match status" value="1"/>
</dbReference>
<feature type="chain" id="PRO_5028244317" description="ADP-ribosyl cyclase/cyclic ADP-ribose hydrolase" evidence="7">
    <location>
        <begin position="18"/>
        <end position="277"/>
    </location>
</feature>
<name>A0A6P3W044_CLUHA</name>
<dbReference type="Gene3D" id="3.40.50.720">
    <property type="entry name" value="NAD(P)-binding Rossmann-like Domain"/>
    <property type="match status" value="1"/>
</dbReference>
<dbReference type="Proteomes" id="UP000515152">
    <property type="component" value="Chromosome 17"/>
</dbReference>
<dbReference type="Pfam" id="PF02267">
    <property type="entry name" value="Rib_hydrolayse"/>
    <property type="match status" value="1"/>
</dbReference>
<dbReference type="EC" id="3.2.2.6" evidence="2"/>
<dbReference type="Gene3D" id="1.20.82.10">
    <property type="entry name" value="ADP Ribosyl Cyclase, Chain A, domain 1"/>
    <property type="match status" value="1"/>
</dbReference>
<keyword evidence="5" id="KW-0520">NAD</keyword>
<keyword evidence="6" id="KW-1015">Disulfide bond</keyword>
<keyword evidence="8" id="KW-1185">Reference proteome</keyword>
<evidence type="ECO:0000256" key="6">
    <source>
        <dbReference type="ARBA" id="ARBA00023157"/>
    </source>
</evidence>
<evidence type="ECO:0000313" key="9">
    <source>
        <dbReference type="RefSeq" id="XP_012685794.2"/>
    </source>
</evidence>
<evidence type="ECO:0000256" key="3">
    <source>
        <dbReference type="ARBA" id="ARBA00022679"/>
    </source>
</evidence>